<dbReference type="GO" id="GO:0005524">
    <property type="term" value="F:ATP binding"/>
    <property type="evidence" value="ECO:0007669"/>
    <property type="project" value="UniProtKB-KW"/>
</dbReference>
<comment type="catalytic activity">
    <reaction evidence="1">
        <text>ATP + protein L-histidine = ADP + protein N-phospho-L-histidine.</text>
        <dbReference type="EC" id="2.7.13.3"/>
    </reaction>
</comment>
<evidence type="ECO:0000256" key="10">
    <source>
        <dbReference type="ARBA" id="ARBA00022989"/>
    </source>
</evidence>
<dbReference type="InterPro" id="IPR003660">
    <property type="entry name" value="HAMP_dom"/>
</dbReference>
<evidence type="ECO:0000256" key="4">
    <source>
        <dbReference type="ARBA" id="ARBA00022553"/>
    </source>
</evidence>
<dbReference type="RefSeq" id="WP_269578303.1">
    <property type="nucleotide sequence ID" value="NZ_CP114588.1"/>
</dbReference>
<evidence type="ECO:0000256" key="1">
    <source>
        <dbReference type="ARBA" id="ARBA00000085"/>
    </source>
</evidence>
<protein>
    <recommendedName>
        <fullName evidence="3">histidine kinase</fullName>
        <ecNumber evidence="3">2.7.13.3</ecNumber>
    </recommendedName>
</protein>
<keyword evidence="12 13" id="KW-0472">Membrane</keyword>
<sequence length="455" mass="51268">MKLGQFTLCQCRPRLRTRVLATSIGIILLFSIALAALINKLYQQNSMAAYSRDLASQIPMVMAQLSKDGLIRADQLTAWIQSLDPSSSDYMSVLCTPDNHTLWTSRDVQAFNIDDICTLIPNEAKKPQYLSIAGFNVVAQRLSSEKQPGDSENRLFVLRNVDKQKQQLADLEAETWFYISLLFVSASALVVAACHWSFSPLRRLARELIAITESRQQTLDNDYPDELQDVTQALNRMITQREKQKARYRHAMDDLAHSLKTRLSATNALLDDNHLSREHLNKRILEQVSQMDDMVQYQLKRALVGQCGLKREDSPLSAPIDSLTGMLDKAYRDKPVKVVRAFDEHASLPVHRSDLMELLGNLLENAYRFCLETVQIRLDDHGEVWQLAIEDDGPGVPEQYRESIFQRGVRADQLNPGTGIGLAVCDEIIASYDGNIHASDSPLQGAAFVLTIPKR</sequence>
<keyword evidence="9 16" id="KW-0067">ATP-binding</keyword>
<evidence type="ECO:0000256" key="9">
    <source>
        <dbReference type="ARBA" id="ARBA00022840"/>
    </source>
</evidence>
<evidence type="ECO:0000256" key="8">
    <source>
        <dbReference type="ARBA" id="ARBA00022777"/>
    </source>
</evidence>
<keyword evidence="7" id="KW-0547">Nucleotide-binding</keyword>
<proteinExistence type="predicted"/>
<keyword evidence="10 13" id="KW-1133">Transmembrane helix</keyword>
<evidence type="ECO:0000256" key="3">
    <source>
        <dbReference type="ARBA" id="ARBA00012438"/>
    </source>
</evidence>
<gene>
    <name evidence="16" type="ORF">N8M53_07325</name>
</gene>
<dbReference type="InterPro" id="IPR003594">
    <property type="entry name" value="HATPase_dom"/>
</dbReference>
<feature type="transmembrane region" description="Helical" evidence="13">
    <location>
        <begin position="176"/>
        <end position="198"/>
    </location>
</feature>
<accession>A0AA47LQE9</accession>
<evidence type="ECO:0000256" key="7">
    <source>
        <dbReference type="ARBA" id="ARBA00022741"/>
    </source>
</evidence>
<dbReference type="InterPro" id="IPR005467">
    <property type="entry name" value="His_kinase_dom"/>
</dbReference>
<dbReference type="PRINTS" id="PR00344">
    <property type="entry name" value="BCTRLSENSOR"/>
</dbReference>
<feature type="domain" description="HAMP" evidence="15">
    <location>
        <begin position="195"/>
        <end position="246"/>
    </location>
</feature>
<evidence type="ECO:0000256" key="11">
    <source>
        <dbReference type="ARBA" id="ARBA00023012"/>
    </source>
</evidence>
<dbReference type="PROSITE" id="PS50109">
    <property type="entry name" value="HIS_KIN"/>
    <property type="match status" value="1"/>
</dbReference>
<keyword evidence="8" id="KW-0418">Kinase</keyword>
<dbReference type="CDD" id="cd16954">
    <property type="entry name" value="HATPase_PhoQ-like"/>
    <property type="match status" value="1"/>
</dbReference>
<dbReference type="InterPro" id="IPR004358">
    <property type="entry name" value="Sig_transdc_His_kin-like_C"/>
</dbReference>
<reference evidence="16" key="1">
    <citation type="submission" date="2022-09" db="EMBL/GenBank/DDBJ databases">
        <authorList>
            <person name="Li Z.-J."/>
        </authorList>
    </citation>
    <scope>NUCLEOTIDE SEQUENCE</scope>
    <source>
        <strain evidence="16">TGB11</strain>
    </source>
</reference>
<feature type="transmembrane region" description="Helical" evidence="13">
    <location>
        <begin position="20"/>
        <end position="38"/>
    </location>
</feature>
<dbReference type="SUPFAM" id="SSF55874">
    <property type="entry name" value="ATPase domain of HSP90 chaperone/DNA topoisomerase II/histidine kinase"/>
    <property type="match status" value="1"/>
</dbReference>
<evidence type="ECO:0000256" key="6">
    <source>
        <dbReference type="ARBA" id="ARBA00022692"/>
    </source>
</evidence>
<dbReference type="InterPro" id="IPR036890">
    <property type="entry name" value="HATPase_C_sf"/>
</dbReference>
<dbReference type="EC" id="2.7.13.3" evidence="3"/>
<dbReference type="Gene3D" id="3.30.565.10">
    <property type="entry name" value="Histidine kinase-like ATPase, C-terminal domain"/>
    <property type="match status" value="1"/>
</dbReference>
<comment type="subcellular location">
    <subcellularLocation>
        <location evidence="2">Membrane</location>
    </subcellularLocation>
</comment>
<evidence type="ECO:0000256" key="13">
    <source>
        <dbReference type="SAM" id="Phobius"/>
    </source>
</evidence>
<keyword evidence="11" id="KW-0902">Two-component regulatory system</keyword>
<dbReference type="PANTHER" id="PTHR45436">
    <property type="entry name" value="SENSOR HISTIDINE KINASE YKOH"/>
    <property type="match status" value="1"/>
</dbReference>
<evidence type="ECO:0000313" key="16">
    <source>
        <dbReference type="EMBL" id="WBA07679.1"/>
    </source>
</evidence>
<dbReference type="Pfam" id="PF02518">
    <property type="entry name" value="HATPase_c"/>
    <property type="match status" value="1"/>
</dbReference>
<dbReference type="EMBL" id="CP114588">
    <property type="protein sequence ID" value="WBA07679.1"/>
    <property type="molecule type" value="Genomic_DNA"/>
</dbReference>
<feature type="domain" description="Histidine kinase" evidence="14">
    <location>
        <begin position="254"/>
        <end position="455"/>
    </location>
</feature>
<dbReference type="InterPro" id="IPR050428">
    <property type="entry name" value="TCS_sensor_his_kinase"/>
</dbReference>
<organism evidence="16 17">
    <name type="scientific">Salinivibrio kushneri</name>
    <dbReference type="NCBI Taxonomy" id="1908198"/>
    <lineage>
        <taxon>Bacteria</taxon>
        <taxon>Pseudomonadati</taxon>
        <taxon>Pseudomonadota</taxon>
        <taxon>Gammaproteobacteria</taxon>
        <taxon>Vibrionales</taxon>
        <taxon>Vibrionaceae</taxon>
        <taxon>Salinivibrio</taxon>
    </lineage>
</organism>
<dbReference type="InterPro" id="IPR058619">
    <property type="entry name" value="PhoQ/CarS-like_HATPase"/>
</dbReference>
<dbReference type="PROSITE" id="PS50885">
    <property type="entry name" value="HAMP"/>
    <property type="match status" value="1"/>
</dbReference>
<dbReference type="GO" id="GO:0004673">
    <property type="term" value="F:protein histidine kinase activity"/>
    <property type="evidence" value="ECO:0007669"/>
    <property type="project" value="UniProtKB-EC"/>
</dbReference>
<dbReference type="Proteomes" id="UP001164748">
    <property type="component" value="Chromosome"/>
</dbReference>
<name>A0AA47LQE9_9GAMM</name>
<dbReference type="GO" id="GO:0000160">
    <property type="term" value="P:phosphorelay signal transduction system"/>
    <property type="evidence" value="ECO:0007669"/>
    <property type="project" value="UniProtKB-KW"/>
</dbReference>
<evidence type="ECO:0000259" key="15">
    <source>
        <dbReference type="PROSITE" id="PS50885"/>
    </source>
</evidence>
<evidence type="ECO:0000256" key="5">
    <source>
        <dbReference type="ARBA" id="ARBA00022679"/>
    </source>
</evidence>
<keyword evidence="6 13" id="KW-0812">Transmembrane</keyword>
<evidence type="ECO:0000256" key="2">
    <source>
        <dbReference type="ARBA" id="ARBA00004370"/>
    </source>
</evidence>
<dbReference type="PANTHER" id="PTHR45436:SF4">
    <property type="entry name" value="SENSOR PROTEIN PHOQ"/>
    <property type="match status" value="1"/>
</dbReference>
<evidence type="ECO:0000259" key="14">
    <source>
        <dbReference type="PROSITE" id="PS50109"/>
    </source>
</evidence>
<evidence type="ECO:0000313" key="17">
    <source>
        <dbReference type="Proteomes" id="UP001164748"/>
    </source>
</evidence>
<keyword evidence="4" id="KW-0597">Phosphoprotein</keyword>
<keyword evidence="5" id="KW-0808">Transferase</keyword>
<evidence type="ECO:0000256" key="12">
    <source>
        <dbReference type="ARBA" id="ARBA00023136"/>
    </source>
</evidence>
<dbReference type="GO" id="GO:0005886">
    <property type="term" value="C:plasma membrane"/>
    <property type="evidence" value="ECO:0007669"/>
    <property type="project" value="TreeGrafter"/>
</dbReference>
<dbReference type="Gene3D" id="1.10.287.130">
    <property type="match status" value="1"/>
</dbReference>
<dbReference type="AlphaFoldDB" id="A0AA47LQE9"/>
<dbReference type="SMART" id="SM00387">
    <property type="entry name" value="HATPase_c"/>
    <property type="match status" value="1"/>
</dbReference>